<sequence>MDSVNTNIYGPFNQNGVGTADASGLGIDSGQPDFQLAGDIPWWEWARNAVVGTGELIGALLVGTASFGSYLVNKGAETVTTTWADMERAFASEEFRTPEAQNAFASLVQEQIPGAQAFFRQDGTLEEIRVDGRQIFGRDAQGNFGVSEDIQREINRALPSIPAPTTPAPPTVNFDNPIGDPSYTGNPNGTIWDPGAETAPPVTETPVVEAPVVETPAPADGQIAPVVVATQGEAQRRAFDYNRANPDKVALVAVGADGQFRVYEGIPAEAASAFFERFVPSTPSLVTALPLEYVGLSAEGINRRIVGDPVPTTPQQDVTSLPSDPITVDFTNPIDGGFELNPLGDIWDPSQPLFNVGGQGGLNPGQNPGNNLPPGTVLGPRGQPIPGTGQPPVGTGSGQTGMGNTQAGQGNTQAGQGSQAASGTGGPPPDPEEEERRRREEFDSQLKDDVTKALQNQGFKGQNLADKVEFFRNAFAKQYLNTTQIVSQAGSATPPAATSNWGTPFQWGAGLIGLGGAAVTLAPEFVAELYNRVQGWLPGGGEQQPDATTAPPTQDPTGVQTTELPGGVDIPLAIPLPTLDQLLTAMNPDGTTRQLDLLYADDYQQALANGVDLIKTYENEILNVGNEALERTRGIADAQSVQIALDQIQNLANGGSKMGASMIITLHPTVQEVVTNVQNSLTQLRLLEGRIPEMLADEREVRQAQVSEDMYEYTRPSDDLLQEQAAETTDLFANQPELDPNAPDFDSYIGNLDGQREVLTDQLDELNQEQARLNRILDDFGPNAPPEQRDPLIAALNDITAAIGEKQTQISNIDNQKLNATTSQRSNELSEQSAQLSQDSFDVSQFNDLVADGERSIDAYNNNYASGGTLSFEGLERLRLPFGGNGYFNIDAAAQAKAGAGLEQVSHLSLFDHFVSTQEDLNWLRAVLGPDARTMSDEQLQSELENIRNQIAQSDAMAGRTVTFTPDEVGRILRGDIPQTFEKDATPKFGEDLQSDLSIVDPGSTFLANAGAGDLDGVLAPGEEVPVDQLVIDDNTTFGTIDVPSDWLNVPDPALPGSTLPPDIAQRLSNPGLTKAEFESPTYDVFKHYQKLGVADPQAVTETLLGVEINDLVDPFERTLRDIQSNPFVSGFLDGLGDGPARQFFEGMFDNADFTNALKDFANGEPGSGFDVGNHIYRLLEDNLPDGLSDVASFARDAFNLNVAEQRGQLTGASLLDASLSALAEQLGGEAGKIVNTMNAVSQYLIKPTPDAFVVAASAVLDALGASDEAQFALGSLATAFATTKAAATAGLSLAVGSLMKIIGLDDVINNFYMDVFKPIPDEFAIGKVDLPGGRKEVMFNRHEETLKIDGQPVSSDFVPDLDNFAIAHDVPELVLYSVDTGKIIDGYDREKRESTFDVERNFSDMLVITSGYIPDDILKSEIVKNGPQGLIPYIYLPKEDKRLMEIVGSDALLTGLASSRIDPAQTTDEEFAEGDLDGWVDDVAAVFLSGQVKTPFGENPPIFANPTTPGGEPVEMPVGGWPWEAVVTGPALAEVRNFLLQPTMLGDLLDPRIPPKSDDQLLWEFINTDRTAFYAVETFSAPEESGGTPFAALFKMHPEAGVTMEIQSIPPAVPVPGFPGVTQNAPGTGLEQVVAPIQFPNEAVAREFAPLIPTIMNWIASDPARFDLLSKPQGLLEAHAQMLTLADTVDPVTGESALSIGFDPQAYLEANPDVAAMYNGNTFRAVEHYVNFGQAEGRPIGTGTMTSRDGAFEVDTKTFGPSEPGGDVRVEATVVSVAPDGSRTVVQEATIANQLELDTLLLQAGVIDPATIDPEANPLTAALAEVVELAPARLTEGDDVYLMSDARDAVFGLGGNDAITGTDAVNTIYGNQGDDNLVGMGGADAILGGQGNDVVYGNSGFDRLFGDDGNDTIFGGIGYDELLGNLGDDVLHGDAGNDSVHGGQGADQVHGGDGFDQVFGDLGNDVVTGGAGDDDVFGGQGDDNVHGGQGNDMVYGGQGNDMLFGDAGDDVLSGDKGDDVIDGGEGFDAARFSGDLSQYDITIEGDQIRVTHKNGGADGSDLVSGVESFQFGNATISVENLRAYAMNASAPTSDTLDGDAGANTVSAGQGDDVVRAGQGDDVVNGGQGMDTLFGGQGNDMLNGDLGDDTLVGDRGDDVIDGGEGIDIAQFGLDIAQYRILIEGDAIRVTQRDDDGTGDGSDLVSNVEAFNFAGTMYSADDLRAMAENA</sequence>
<dbReference type="PANTHER" id="PTHR38340">
    <property type="entry name" value="S-LAYER PROTEIN"/>
    <property type="match status" value="1"/>
</dbReference>
<comment type="caution">
    <text evidence="5">The sequence shown here is derived from an EMBL/GenBank/DDBJ whole genome shotgun (WGS) entry which is preliminary data.</text>
</comment>
<feature type="compositionally biased region" description="Polar residues" evidence="4">
    <location>
        <begin position="313"/>
        <end position="322"/>
    </location>
</feature>
<dbReference type="GO" id="GO:0005509">
    <property type="term" value="F:calcium ion binding"/>
    <property type="evidence" value="ECO:0007669"/>
    <property type="project" value="InterPro"/>
</dbReference>
<name>A0A917V259_9HYPH</name>
<feature type="compositionally biased region" description="Low complexity" evidence="4">
    <location>
        <begin position="364"/>
        <end position="375"/>
    </location>
</feature>
<proteinExistence type="predicted"/>
<dbReference type="PANTHER" id="PTHR38340:SF1">
    <property type="entry name" value="S-LAYER PROTEIN"/>
    <property type="match status" value="1"/>
</dbReference>
<organism evidence="5 6">
    <name type="scientific">Salinarimonas ramus</name>
    <dbReference type="NCBI Taxonomy" id="690164"/>
    <lineage>
        <taxon>Bacteria</taxon>
        <taxon>Pseudomonadati</taxon>
        <taxon>Pseudomonadota</taxon>
        <taxon>Alphaproteobacteria</taxon>
        <taxon>Hyphomicrobiales</taxon>
        <taxon>Salinarimonadaceae</taxon>
        <taxon>Salinarimonas</taxon>
    </lineage>
</organism>
<evidence type="ECO:0000313" key="6">
    <source>
        <dbReference type="Proteomes" id="UP000600449"/>
    </source>
</evidence>
<feature type="region of interest" description="Disordered" evidence="4">
    <location>
        <begin position="349"/>
        <end position="445"/>
    </location>
</feature>
<feature type="coiled-coil region" evidence="3">
    <location>
        <begin position="749"/>
        <end position="779"/>
    </location>
</feature>
<feature type="region of interest" description="Disordered" evidence="4">
    <location>
        <begin position="307"/>
        <end position="326"/>
    </location>
</feature>
<comment type="subcellular location">
    <subcellularLocation>
        <location evidence="1">Secreted</location>
    </subcellularLocation>
</comment>
<evidence type="ECO:0008006" key="7">
    <source>
        <dbReference type="Google" id="ProtNLM"/>
    </source>
</evidence>
<dbReference type="Pfam" id="PF00353">
    <property type="entry name" value="HemolysinCabind"/>
    <property type="match status" value="7"/>
</dbReference>
<dbReference type="EMBL" id="BMMF01000001">
    <property type="protein sequence ID" value="GGK19198.1"/>
    <property type="molecule type" value="Genomic_DNA"/>
</dbReference>
<keyword evidence="3" id="KW-0175">Coiled coil</keyword>
<feature type="compositionally biased region" description="Low complexity" evidence="4">
    <location>
        <begin position="543"/>
        <end position="557"/>
    </location>
</feature>
<dbReference type="InterPro" id="IPR050557">
    <property type="entry name" value="RTX_toxin/Mannuronan_C5-epim"/>
</dbReference>
<keyword evidence="2" id="KW-0964">Secreted</keyword>
<feature type="compositionally biased region" description="Low complexity" evidence="4">
    <location>
        <begin position="402"/>
        <end position="422"/>
    </location>
</feature>
<evidence type="ECO:0000313" key="5">
    <source>
        <dbReference type="EMBL" id="GGK19198.1"/>
    </source>
</evidence>
<dbReference type="InterPro" id="IPR011049">
    <property type="entry name" value="Serralysin-like_metalloprot_C"/>
</dbReference>
<feature type="compositionally biased region" description="Basic and acidic residues" evidence="4">
    <location>
        <begin position="434"/>
        <end position="445"/>
    </location>
</feature>
<evidence type="ECO:0000256" key="2">
    <source>
        <dbReference type="ARBA" id="ARBA00022525"/>
    </source>
</evidence>
<keyword evidence="6" id="KW-1185">Reference proteome</keyword>
<dbReference type="Gene3D" id="2.150.10.10">
    <property type="entry name" value="Serralysin-like metalloprotease, C-terminal"/>
    <property type="match status" value="4"/>
</dbReference>
<dbReference type="GO" id="GO:0005576">
    <property type="term" value="C:extracellular region"/>
    <property type="evidence" value="ECO:0007669"/>
    <property type="project" value="UniProtKB-SubCell"/>
</dbReference>
<dbReference type="Proteomes" id="UP000600449">
    <property type="component" value="Unassembled WGS sequence"/>
</dbReference>
<dbReference type="SUPFAM" id="SSF51120">
    <property type="entry name" value="beta-Roll"/>
    <property type="match status" value="3"/>
</dbReference>
<gene>
    <name evidence="5" type="ORF">GCM10011322_02290</name>
</gene>
<reference evidence="5 6" key="1">
    <citation type="journal article" date="2014" name="Int. J. Syst. Evol. Microbiol.">
        <title>Complete genome sequence of Corynebacterium casei LMG S-19264T (=DSM 44701T), isolated from a smear-ripened cheese.</title>
        <authorList>
            <consortium name="US DOE Joint Genome Institute (JGI-PGF)"/>
            <person name="Walter F."/>
            <person name="Albersmeier A."/>
            <person name="Kalinowski J."/>
            <person name="Ruckert C."/>
        </authorList>
    </citation>
    <scope>NUCLEOTIDE SEQUENCE [LARGE SCALE GENOMIC DNA]</scope>
    <source>
        <strain evidence="5 6">CGMCC 1.9161</strain>
    </source>
</reference>
<protein>
    <recommendedName>
        <fullName evidence="7">Ca2+-binding protein, RTX toxin-related</fullName>
    </recommendedName>
</protein>
<dbReference type="RefSeq" id="WP_188908605.1">
    <property type="nucleotide sequence ID" value="NZ_BMMF01000001.1"/>
</dbReference>
<evidence type="ECO:0000256" key="4">
    <source>
        <dbReference type="SAM" id="MobiDB-lite"/>
    </source>
</evidence>
<feature type="region of interest" description="Disordered" evidence="4">
    <location>
        <begin position="537"/>
        <end position="566"/>
    </location>
</feature>
<accession>A0A917V259</accession>
<evidence type="ECO:0000256" key="3">
    <source>
        <dbReference type="SAM" id="Coils"/>
    </source>
</evidence>
<evidence type="ECO:0000256" key="1">
    <source>
        <dbReference type="ARBA" id="ARBA00004613"/>
    </source>
</evidence>
<dbReference type="InterPro" id="IPR001343">
    <property type="entry name" value="Hemolysn_Ca-bd"/>
</dbReference>
<dbReference type="PRINTS" id="PR00313">
    <property type="entry name" value="CABNDNGRPT"/>
</dbReference>